<feature type="region of interest" description="Disordered" evidence="1">
    <location>
        <begin position="48"/>
        <end position="75"/>
    </location>
</feature>
<evidence type="ECO:0000256" key="1">
    <source>
        <dbReference type="SAM" id="MobiDB-lite"/>
    </source>
</evidence>
<feature type="compositionally biased region" description="Pro residues" evidence="1">
    <location>
        <begin position="181"/>
        <end position="194"/>
    </location>
</feature>
<protein>
    <submittedName>
        <fullName evidence="3">Uncharacterized protein</fullName>
    </submittedName>
</protein>
<feature type="compositionally biased region" description="Polar residues" evidence="1">
    <location>
        <begin position="56"/>
        <end position="75"/>
    </location>
</feature>
<feature type="signal peptide" evidence="2">
    <location>
        <begin position="1"/>
        <end position="23"/>
    </location>
</feature>
<dbReference type="AlphaFoldDB" id="A0AAD7BIG5"/>
<feature type="compositionally biased region" description="Polar residues" evidence="1">
    <location>
        <begin position="119"/>
        <end position="144"/>
    </location>
</feature>
<sequence length="251" mass="26706">MIWKPQLPLFLQWFLLHVEPRLSTHNSNHPAQVVDVPAVDERRAMDGADASEADLTRTSSQSPQPVTGQAVHTPSLTINTLEYADQRRETPHAASSALATAANDSTVAQNQIVPEVADTGSSPATSIQSTPRTDTAVSQPQESVASLAVSPDQIPQSQLPTSSAPPPPPSQHHHQSGAHHNPPPANPATPPPNAPGSAAGIHPGYGYGTWVPPSPQYFHGPVKTVLNGAHIDRLDMGSDTHHHYNGQVRHQ</sequence>
<comment type="caution">
    <text evidence="3">The sequence shown here is derived from an EMBL/GenBank/DDBJ whole genome shotgun (WGS) entry which is preliminary data.</text>
</comment>
<proteinExistence type="predicted"/>
<organism evidence="3 4">
    <name type="scientific">Roridomyces roridus</name>
    <dbReference type="NCBI Taxonomy" id="1738132"/>
    <lineage>
        <taxon>Eukaryota</taxon>
        <taxon>Fungi</taxon>
        <taxon>Dikarya</taxon>
        <taxon>Basidiomycota</taxon>
        <taxon>Agaricomycotina</taxon>
        <taxon>Agaricomycetes</taxon>
        <taxon>Agaricomycetidae</taxon>
        <taxon>Agaricales</taxon>
        <taxon>Marasmiineae</taxon>
        <taxon>Mycenaceae</taxon>
        <taxon>Roridomyces</taxon>
    </lineage>
</organism>
<evidence type="ECO:0000313" key="4">
    <source>
        <dbReference type="Proteomes" id="UP001221142"/>
    </source>
</evidence>
<evidence type="ECO:0000313" key="3">
    <source>
        <dbReference type="EMBL" id="KAJ7622217.1"/>
    </source>
</evidence>
<feature type="chain" id="PRO_5042189559" evidence="2">
    <location>
        <begin position="24"/>
        <end position="251"/>
    </location>
</feature>
<reference evidence="3" key="1">
    <citation type="submission" date="2023-03" db="EMBL/GenBank/DDBJ databases">
        <title>Massive genome expansion in bonnet fungi (Mycena s.s.) driven by repeated elements and novel gene families across ecological guilds.</title>
        <authorList>
            <consortium name="Lawrence Berkeley National Laboratory"/>
            <person name="Harder C.B."/>
            <person name="Miyauchi S."/>
            <person name="Viragh M."/>
            <person name="Kuo A."/>
            <person name="Thoen E."/>
            <person name="Andreopoulos B."/>
            <person name="Lu D."/>
            <person name="Skrede I."/>
            <person name="Drula E."/>
            <person name="Henrissat B."/>
            <person name="Morin E."/>
            <person name="Kohler A."/>
            <person name="Barry K."/>
            <person name="LaButti K."/>
            <person name="Morin E."/>
            <person name="Salamov A."/>
            <person name="Lipzen A."/>
            <person name="Mereny Z."/>
            <person name="Hegedus B."/>
            <person name="Baldrian P."/>
            <person name="Stursova M."/>
            <person name="Weitz H."/>
            <person name="Taylor A."/>
            <person name="Grigoriev I.V."/>
            <person name="Nagy L.G."/>
            <person name="Martin F."/>
            <person name="Kauserud H."/>
        </authorList>
    </citation>
    <scope>NUCLEOTIDE SEQUENCE</scope>
    <source>
        <strain evidence="3">9284</strain>
    </source>
</reference>
<feature type="region of interest" description="Disordered" evidence="1">
    <location>
        <begin position="115"/>
        <end position="200"/>
    </location>
</feature>
<accession>A0AAD7BIG5</accession>
<name>A0AAD7BIG5_9AGAR</name>
<keyword evidence="2" id="KW-0732">Signal</keyword>
<dbReference type="EMBL" id="JARKIF010000015">
    <property type="protein sequence ID" value="KAJ7622217.1"/>
    <property type="molecule type" value="Genomic_DNA"/>
</dbReference>
<dbReference type="Proteomes" id="UP001221142">
    <property type="component" value="Unassembled WGS sequence"/>
</dbReference>
<gene>
    <name evidence="3" type="ORF">FB45DRAFT_927265</name>
</gene>
<evidence type="ECO:0000256" key="2">
    <source>
        <dbReference type="SAM" id="SignalP"/>
    </source>
</evidence>
<keyword evidence="4" id="KW-1185">Reference proteome</keyword>